<evidence type="ECO:0000256" key="1">
    <source>
        <dbReference type="SAM" id="SignalP"/>
    </source>
</evidence>
<dbReference type="AlphaFoldDB" id="A0A507ZRY5"/>
<keyword evidence="1" id="KW-0732">Signal</keyword>
<accession>A0A507ZRY5</accession>
<sequence length="195" mass="21637">MKKIVSLSLLFLLPITMLSQNRFGVFAGANNSTLSDGFLEKIGVENALGFHLGGLYELELSEKITLRPKLMLSLQGDREETSGNYIDASSIDYKLTYINIPLNVKFFSKPYIIAGPQIGILASTKKAERDFGEVKSNLDYGVNLGVGYDFKNIFIELNMYQGLETLIHIESSLGQSVEVDATNTVLQLSLGYYFN</sequence>
<dbReference type="RefSeq" id="WP_141421492.1">
    <property type="nucleotide sequence ID" value="NZ_VIAR01000005.1"/>
</dbReference>
<dbReference type="EMBL" id="VIAR01000005">
    <property type="protein sequence ID" value="TQD39044.1"/>
    <property type="molecule type" value="Genomic_DNA"/>
</dbReference>
<keyword evidence="4" id="KW-1185">Reference proteome</keyword>
<evidence type="ECO:0000313" key="4">
    <source>
        <dbReference type="Proteomes" id="UP000317169"/>
    </source>
</evidence>
<organism evidence="3 4">
    <name type="scientific">Haloflavibacter putidus</name>
    <dbReference type="NCBI Taxonomy" id="2576776"/>
    <lineage>
        <taxon>Bacteria</taxon>
        <taxon>Pseudomonadati</taxon>
        <taxon>Bacteroidota</taxon>
        <taxon>Flavobacteriia</taxon>
        <taxon>Flavobacteriales</taxon>
        <taxon>Flavobacteriaceae</taxon>
        <taxon>Haloflavibacter</taxon>
    </lineage>
</organism>
<evidence type="ECO:0000313" key="3">
    <source>
        <dbReference type="EMBL" id="TQD39044.1"/>
    </source>
</evidence>
<dbReference type="InterPro" id="IPR025665">
    <property type="entry name" value="Beta-barrel_OMP_2"/>
</dbReference>
<reference evidence="3 4" key="1">
    <citation type="submission" date="2019-06" db="EMBL/GenBank/DDBJ databases">
        <title>Flavibacter putida gen. nov., sp. nov., a novel marine bacterium of the family Flavobacteriaceae isolated from coastal seawater.</title>
        <authorList>
            <person name="Feng X."/>
        </authorList>
    </citation>
    <scope>NUCLEOTIDE SEQUENCE [LARGE SCALE GENOMIC DNA]</scope>
    <source>
        <strain evidence="3 4">PLHSN227</strain>
    </source>
</reference>
<feature type="chain" id="PRO_5021204880" evidence="1">
    <location>
        <begin position="20"/>
        <end position="195"/>
    </location>
</feature>
<dbReference type="Proteomes" id="UP000317169">
    <property type="component" value="Unassembled WGS sequence"/>
</dbReference>
<comment type="caution">
    <text evidence="3">The sequence shown here is derived from an EMBL/GenBank/DDBJ whole genome shotgun (WGS) entry which is preliminary data.</text>
</comment>
<proteinExistence type="predicted"/>
<gene>
    <name evidence="3" type="ORF">FKR84_06510</name>
</gene>
<name>A0A507ZRY5_9FLAO</name>
<evidence type="ECO:0000259" key="2">
    <source>
        <dbReference type="Pfam" id="PF13568"/>
    </source>
</evidence>
<protein>
    <submittedName>
        <fullName evidence="3">PorT family protein</fullName>
    </submittedName>
</protein>
<feature type="domain" description="Outer membrane protein beta-barrel" evidence="2">
    <location>
        <begin position="20"/>
        <end position="166"/>
    </location>
</feature>
<feature type="signal peptide" evidence="1">
    <location>
        <begin position="1"/>
        <end position="19"/>
    </location>
</feature>
<dbReference type="Pfam" id="PF13568">
    <property type="entry name" value="OMP_b-brl_2"/>
    <property type="match status" value="1"/>
</dbReference>
<dbReference type="OrthoDB" id="947434at2"/>